<sequence>MAESSSSPTTPHARIEDSVGGSGNGRIMERWDKVKYLMLTRTNYADYALLIRVNMQAQGLWEEIEPGVADYHDDKMALFVILRAVLPEMLRTLAGKDTAKEAWDTVKTMRMGSNACVRPRRRNSAPTLRRSSSRMASPSRTSRCGLRDSSTTCNYSATSCLKRR</sequence>
<gene>
    <name evidence="2" type="ORF">M6B38_390630</name>
</gene>
<evidence type="ECO:0008006" key="4">
    <source>
        <dbReference type="Google" id="ProtNLM"/>
    </source>
</evidence>
<proteinExistence type="predicted"/>
<feature type="compositionally biased region" description="Polar residues" evidence="1">
    <location>
        <begin position="1"/>
        <end position="10"/>
    </location>
</feature>
<evidence type="ECO:0000313" key="3">
    <source>
        <dbReference type="Proteomes" id="UP001140949"/>
    </source>
</evidence>
<keyword evidence="3" id="KW-1185">Reference proteome</keyword>
<accession>A0AAX6FZ34</accession>
<dbReference type="EMBL" id="JANAVB010024994">
    <property type="protein sequence ID" value="KAJ6821686.1"/>
    <property type="molecule type" value="Genomic_DNA"/>
</dbReference>
<protein>
    <recommendedName>
        <fullName evidence="4">Gag protein</fullName>
    </recommendedName>
</protein>
<reference evidence="2" key="1">
    <citation type="journal article" date="2023" name="GigaByte">
        <title>Genome assembly of the bearded iris, Iris pallida Lam.</title>
        <authorList>
            <person name="Bruccoleri R.E."/>
            <person name="Oakeley E.J."/>
            <person name="Faust A.M.E."/>
            <person name="Altorfer M."/>
            <person name="Dessus-Babus S."/>
            <person name="Burckhardt D."/>
            <person name="Oertli M."/>
            <person name="Naumann U."/>
            <person name="Petersen F."/>
            <person name="Wong J."/>
        </authorList>
    </citation>
    <scope>NUCLEOTIDE SEQUENCE</scope>
    <source>
        <strain evidence="2">GSM-AAB239-AS_SAM_17_03QT</strain>
    </source>
</reference>
<reference evidence="2" key="2">
    <citation type="submission" date="2023-04" db="EMBL/GenBank/DDBJ databases">
        <authorList>
            <person name="Bruccoleri R.E."/>
            <person name="Oakeley E.J."/>
            <person name="Faust A.-M."/>
            <person name="Dessus-Babus S."/>
            <person name="Altorfer M."/>
            <person name="Burckhardt D."/>
            <person name="Oertli M."/>
            <person name="Naumann U."/>
            <person name="Petersen F."/>
            <person name="Wong J."/>
        </authorList>
    </citation>
    <scope>NUCLEOTIDE SEQUENCE</scope>
    <source>
        <strain evidence="2">GSM-AAB239-AS_SAM_17_03QT</strain>
        <tissue evidence="2">Leaf</tissue>
    </source>
</reference>
<evidence type="ECO:0000313" key="2">
    <source>
        <dbReference type="EMBL" id="KAJ6821686.1"/>
    </source>
</evidence>
<dbReference type="AlphaFoldDB" id="A0AAX6FZ34"/>
<name>A0AAX6FZ34_IRIPA</name>
<organism evidence="2 3">
    <name type="scientific">Iris pallida</name>
    <name type="common">Sweet iris</name>
    <dbReference type="NCBI Taxonomy" id="29817"/>
    <lineage>
        <taxon>Eukaryota</taxon>
        <taxon>Viridiplantae</taxon>
        <taxon>Streptophyta</taxon>
        <taxon>Embryophyta</taxon>
        <taxon>Tracheophyta</taxon>
        <taxon>Spermatophyta</taxon>
        <taxon>Magnoliopsida</taxon>
        <taxon>Liliopsida</taxon>
        <taxon>Asparagales</taxon>
        <taxon>Iridaceae</taxon>
        <taxon>Iridoideae</taxon>
        <taxon>Irideae</taxon>
        <taxon>Iris</taxon>
    </lineage>
</organism>
<evidence type="ECO:0000256" key="1">
    <source>
        <dbReference type="SAM" id="MobiDB-lite"/>
    </source>
</evidence>
<dbReference type="Proteomes" id="UP001140949">
    <property type="component" value="Unassembled WGS sequence"/>
</dbReference>
<comment type="caution">
    <text evidence="2">The sequence shown here is derived from an EMBL/GenBank/DDBJ whole genome shotgun (WGS) entry which is preliminary data.</text>
</comment>
<feature type="region of interest" description="Disordered" evidence="1">
    <location>
        <begin position="118"/>
        <end position="144"/>
    </location>
</feature>
<feature type="compositionally biased region" description="Low complexity" evidence="1">
    <location>
        <begin position="129"/>
        <end position="143"/>
    </location>
</feature>
<feature type="region of interest" description="Disordered" evidence="1">
    <location>
        <begin position="1"/>
        <end position="21"/>
    </location>
</feature>